<dbReference type="Proteomes" id="UP000269396">
    <property type="component" value="Unassembled WGS sequence"/>
</dbReference>
<gene>
    <name evidence="1" type="ORF">SMTD_LOCUS17473</name>
</gene>
<name>A0A183PSY7_9TREM</name>
<protein>
    <submittedName>
        <fullName evidence="1">Uncharacterized protein</fullName>
    </submittedName>
</protein>
<accession>A0A183PSY7</accession>
<proteinExistence type="predicted"/>
<evidence type="ECO:0000313" key="2">
    <source>
        <dbReference type="Proteomes" id="UP000269396"/>
    </source>
</evidence>
<organism evidence="1 2">
    <name type="scientific">Schistosoma mattheei</name>
    <dbReference type="NCBI Taxonomy" id="31246"/>
    <lineage>
        <taxon>Eukaryota</taxon>
        <taxon>Metazoa</taxon>
        <taxon>Spiralia</taxon>
        <taxon>Lophotrochozoa</taxon>
        <taxon>Platyhelminthes</taxon>
        <taxon>Trematoda</taxon>
        <taxon>Digenea</taxon>
        <taxon>Strigeidida</taxon>
        <taxon>Schistosomatoidea</taxon>
        <taxon>Schistosomatidae</taxon>
        <taxon>Schistosoma</taxon>
    </lineage>
</organism>
<keyword evidence="2" id="KW-1185">Reference proteome</keyword>
<dbReference type="AlphaFoldDB" id="A0A183PSY7"/>
<evidence type="ECO:0000313" key="1">
    <source>
        <dbReference type="EMBL" id="VDP74308.1"/>
    </source>
</evidence>
<dbReference type="EMBL" id="UZAL01038787">
    <property type="protein sequence ID" value="VDP74308.1"/>
    <property type="molecule type" value="Genomic_DNA"/>
</dbReference>
<sequence>MVVEGSRQETLDLGFMLLGIRQQGVPVLLREPMFLDGFDHVPPSYPCSLKYSVLDDKKIGGISGENLSLSNLKTVFKSPPIRRYVTIGISLS</sequence>
<reference evidence="1 2" key="1">
    <citation type="submission" date="2018-11" db="EMBL/GenBank/DDBJ databases">
        <authorList>
            <consortium name="Pathogen Informatics"/>
        </authorList>
    </citation>
    <scope>NUCLEOTIDE SEQUENCE [LARGE SCALE GENOMIC DNA]</scope>
    <source>
        <strain>Denwood</strain>
        <strain evidence="2">Zambia</strain>
    </source>
</reference>